<dbReference type="GO" id="GO:0016740">
    <property type="term" value="F:transferase activity"/>
    <property type="evidence" value="ECO:0007669"/>
    <property type="project" value="UniProtKB-KW"/>
</dbReference>
<dbReference type="AlphaFoldDB" id="A0A5D3AQP8"/>
<dbReference type="SUPFAM" id="SSF56112">
    <property type="entry name" value="Protein kinase-like (PK-like)"/>
    <property type="match status" value="1"/>
</dbReference>
<gene>
    <name evidence="7" type="ORF">B9479_006953</name>
</gene>
<keyword evidence="4" id="KW-0067">ATP-binding</keyword>
<feature type="domain" description="ABC1 atypical kinase-like" evidence="6">
    <location>
        <begin position="337"/>
        <end position="576"/>
    </location>
</feature>
<dbReference type="Pfam" id="PF03109">
    <property type="entry name" value="ABC1"/>
    <property type="match status" value="1"/>
</dbReference>
<dbReference type="CDD" id="cd13970">
    <property type="entry name" value="ABC1_ADCK3"/>
    <property type="match status" value="1"/>
</dbReference>
<dbReference type="InterPro" id="IPR034646">
    <property type="entry name" value="ADCK3_dom"/>
</dbReference>
<evidence type="ECO:0000256" key="3">
    <source>
        <dbReference type="ARBA" id="ARBA00022741"/>
    </source>
</evidence>
<feature type="compositionally biased region" description="Low complexity" evidence="5">
    <location>
        <begin position="179"/>
        <end position="202"/>
    </location>
</feature>
<accession>A0A5D3AQP8</accession>
<reference evidence="7 8" key="1">
    <citation type="submission" date="2017-05" db="EMBL/GenBank/DDBJ databases">
        <title>The Genome Sequence of Tsuchiyaea wingfieldii DSM 27421.</title>
        <authorList>
            <person name="Cuomo C."/>
            <person name="Passer A."/>
            <person name="Billmyre B."/>
            <person name="Heitman J."/>
        </authorList>
    </citation>
    <scope>NUCLEOTIDE SEQUENCE [LARGE SCALE GENOMIC DNA]</scope>
    <source>
        <strain evidence="7 8">DSM 27421</strain>
    </source>
</reference>
<proteinExistence type="inferred from homology"/>
<evidence type="ECO:0000256" key="2">
    <source>
        <dbReference type="ARBA" id="ARBA00022679"/>
    </source>
</evidence>
<dbReference type="GO" id="GO:0005524">
    <property type="term" value="F:ATP binding"/>
    <property type="evidence" value="ECO:0007669"/>
    <property type="project" value="UniProtKB-KW"/>
</dbReference>
<dbReference type="PANTHER" id="PTHR43851">
    <property type="match status" value="1"/>
</dbReference>
<evidence type="ECO:0000256" key="5">
    <source>
        <dbReference type="SAM" id="MobiDB-lite"/>
    </source>
</evidence>
<dbReference type="InterPro" id="IPR004147">
    <property type="entry name" value="ABC1_dom"/>
</dbReference>
<feature type="region of interest" description="Disordered" evidence="5">
    <location>
        <begin position="83"/>
        <end position="247"/>
    </location>
</feature>
<sequence>MLTAAIRVIARSAAIQLEEAALASARTPAALAKDLSDRHSERHGPSFPQTQTLSERLDNTKKQSNQYTTVHNKVTPLDQLISNAPRTLPPAAPDTHPADKGHGIPSPLMIKTAGRGDFVKTKPKSESSPPSHTAKKGPSSIDAMIASATRTPPPPRAEVASETPAASQPKAEHVDQPLPSKSDVSDTPTPSSLPTSTTTSLKPEPESANTPPPQPIPPIVEQLESSPMTPPISGPLTEEEEASPVLRASKVPSSRIGRLFHYGSLAASLSWGAASESVRRTTGGGGTGSVFMSDANVRRLVSTLGRMRGAALKLGQFMSIQDNHMLPPEIEKVLQQVQAHANYMPDWQMDKVLREELGADWQSIFASFDRTPVASASIGQVHRATMPDGRDVAVKIQFPGVASSIESDLNNLSLLLRTSALLPPGLYLQNTIAVTRRELEDECDYIKEAAAGRKFSELLKNDEFFQVPTIVEEGTTGKVLTTEWMNGRPLSKVKSLPQETRDLIGTNILRLCLRELFQFRFMQTDPNWGNFLYNSNPHPQIQLIDFGASREYTKDFMDGWYRLLKSALEGDRENMRVESLNLGYLTGEENDVMLNAHIDSMALVASPFAHDGPYPFAKQTITEAIRGLIPVMLKHRLTPPPSETYSLNRKLSGAFLLCAKMEANVDCKKLWEEEVGGYKEG</sequence>
<evidence type="ECO:0000313" key="7">
    <source>
        <dbReference type="EMBL" id="TYJ52443.1"/>
    </source>
</evidence>
<dbReference type="InterPro" id="IPR051409">
    <property type="entry name" value="Atypical_kinase_ADCK"/>
</dbReference>
<name>A0A5D3AQP8_9TREE</name>
<protein>
    <recommendedName>
        <fullName evidence="6">ABC1 atypical kinase-like domain-containing protein</fullName>
    </recommendedName>
</protein>
<dbReference type="Proteomes" id="UP000322245">
    <property type="component" value="Unassembled WGS sequence"/>
</dbReference>
<dbReference type="EMBL" id="NIDF01000134">
    <property type="protein sequence ID" value="TYJ52443.1"/>
    <property type="molecule type" value="Genomic_DNA"/>
</dbReference>
<keyword evidence="2" id="KW-0808">Transferase</keyword>
<organism evidence="7 8">
    <name type="scientific">Cryptococcus floricola</name>
    <dbReference type="NCBI Taxonomy" id="2591691"/>
    <lineage>
        <taxon>Eukaryota</taxon>
        <taxon>Fungi</taxon>
        <taxon>Dikarya</taxon>
        <taxon>Basidiomycota</taxon>
        <taxon>Agaricomycotina</taxon>
        <taxon>Tremellomycetes</taxon>
        <taxon>Tremellales</taxon>
        <taxon>Cryptococcaceae</taxon>
        <taxon>Cryptococcus</taxon>
    </lineage>
</organism>
<dbReference type="InterPro" id="IPR011009">
    <property type="entry name" value="Kinase-like_dom_sf"/>
</dbReference>
<dbReference type="GO" id="GO:0006744">
    <property type="term" value="P:ubiquinone biosynthetic process"/>
    <property type="evidence" value="ECO:0007669"/>
    <property type="project" value="TreeGrafter"/>
</dbReference>
<dbReference type="PANTHER" id="PTHR43851:SF3">
    <property type="entry name" value="COENZYME Q8"/>
    <property type="match status" value="1"/>
</dbReference>
<comment type="similarity">
    <text evidence="1">Belongs to the protein kinase superfamily. ADCK protein kinase family.</text>
</comment>
<evidence type="ECO:0000256" key="1">
    <source>
        <dbReference type="ARBA" id="ARBA00009670"/>
    </source>
</evidence>
<keyword evidence="3" id="KW-0547">Nucleotide-binding</keyword>
<evidence type="ECO:0000256" key="4">
    <source>
        <dbReference type="ARBA" id="ARBA00022840"/>
    </source>
</evidence>
<evidence type="ECO:0000313" key="8">
    <source>
        <dbReference type="Proteomes" id="UP000322245"/>
    </source>
</evidence>
<evidence type="ECO:0000259" key="6">
    <source>
        <dbReference type="Pfam" id="PF03109"/>
    </source>
</evidence>
<keyword evidence="8" id="KW-1185">Reference proteome</keyword>
<comment type="caution">
    <text evidence="7">The sequence shown here is derived from an EMBL/GenBank/DDBJ whole genome shotgun (WGS) entry which is preliminary data.</text>
</comment>